<dbReference type="AlphaFoldDB" id="A0A831UE93"/>
<gene>
    <name evidence="3" type="ORF">ENQ87_14315</name>
</gene>
<keyword evidence="1" id="KW-0732">Signal</keyword>
<feature type="domain" description="IPT/TIG" evidence="2">
    <location>
        <begin position="401"/>
        <end position="460"/>
    </location>
</feature>
<dbReference type="SUPFAM" id="SSF81296">
    <property type="entry name" value="E set domains"/>
    <property type="match status" value="2"/>
</dbReference>
<sequence length="477" mass="49692">MKKKVLLSASLTAGLVMGVAAVNWAVVPPPPVNQNLGIYDTKFGNLTQTECNGCHINTNYPTHTALAERHHALINTVTPAASCIRQASQPASLTTGCHVLVSDGTGGFVFEDFRDCLKCHTSSPHHVTQAALARDCQHCHGSLIDNPLDGHYVPTYGISSVTPMPSGRVVAVPGTTQTATVQGCEACHQEAPAATPKPIFSNADTHHGTGIGQPGQGDCTWCHSVTSSITIRQCESCHGVKSLHNIQADTPAAANLGSIVPGAENLGYGHIGNNWDCQGCHWSWYGNSSPFTAATVPFISGTNGLVANVGQETTLTLNGKSFTNIGGDGSTVYNPTVTITNGTTSITLQPFSVTESEIKVLVPALQEGVYDLKVVKDGVQSNLVKLTAVPKAQFKAAVLGSRTNVTITGQNFGIAPPAEYNSGMGVFVGDKAARIISWSPSKIVASSSDFKAGATVVVKTLFGSASGTISGATKKSR</sequence>
<protein>
    <recommendedName>
        <fullName evidence="2">IPT/TIG domain-containing protein</fullName>
    </recommendedName>
</protein>
<dbReference type="SUPFAM" id="SSF48695">
    <property type="entry name" value="Multiheme cytochromes"/>
    <property type="match status" value="2"/>
</dbReference>
<feature type="signal peptide" evidence="1">
    <location>
        <begin position="1"/>
        <end position="25"/>
    </location>
</feature>
<dbReference type="Gene3D" id="3.90.10.10">
    <property type="entry name" value="Cytochrome C3"/>
    <property type="match status" value="1"/>
</dbReference>
<dbReference type="Gene3D" id="2.60.40.10">
    <property type="entry name" value="Immunoglobulins"/>
    <property type="match status" value="2"/>
</dbReference>
<dbReference type="Pfam" id="PF01833">
    <property type="entry name" value="TIG"/>
    <property type="match status" value="2"/>
</dbReference>
<dbReference type="InterPro" id="IPR014756">
    <property type="entry name" value="Ig_E-set"/>
</dbReference>
<organism evidence="3">
    <name type="scientific">Geobacter metallireducens</name>
    <dbReference type="NCBI Taxonomy" id="28232"/>
    <lineage>
        <taxon>Bacteria</taxon>
        <taxon>Pseudomonadati</taxon>
        <taxon>Thermodesulfobacteriota</taxon>
        <taxon>Desulfuromonadia</taxon>
        <taxon>Geobacterales</taxon>
        <taxon>Geobacteraceae</taxon>
        <taxon>Geobacter</taxon>
    </lineage>
</organism>
<reference evidence="3" key="1">
    <citation type="journal article" date="2020" name="mSystems">
        <title>Genome- and Community-Level Interaction Insights into Carbon Utilization and Element Cycling Functions of Hydrothermarchaeota in Hydrothermal Sediment.</title>
        <authorList>
            <person name="Zhou Z."/>
            <person name="Liu Y."/>
            <person name="Xu W."/>
            <person name="Pan J."/>
            <person name="Luo Z.H."/>
            <person name="Li M."/>
        </authorList>
    </citation>
    <scope>NUCLEOTIDE SEQUENCE [LARGE SCALE GENOMIC DNA]</scope>
    <source>
        <strain evidence="3">SpSt-349</strain>
    </source>
</reference>
<name>A0A831UE93_GEOME</name>
<feature type="chain" id="PRO_5032302280" description="IPT/TIG domain-containing protein" evidence="1">
    <location>
        <begin position="26"/>
        <end position="477"/>
    </location>
</feature>
<evidence type="ECO:0000256" key="1">
    <source>
        <dbReference type="SAM" id="SignalP"/>
    </source>
</evidence>
<dbReference type="InterPro" id="IPR036280">
    <property type="entry name" value="Multihaem_cyt_sf"/>
</dbReference>
<comment type="caution">
    <text evidence="3">The sequence shown here is derived from an EMBL/GenBank/DDBJ whole genome shotgun (WGS) entry which is preliminary data.</text>
</comment>
<evidence type="ECO:0000259" key="2">
    <source>
        <dbReference type="Pfam" id="PF01833"/>
    </source>
</evidence>
<dbReference type="CDD" id="cd00603">
    <property type="entry name" value="IPT_PCSR"/>
    <property type="match status" value="1"/>
</dbReference>
<dbReference type="EMBL" id="DSOV01000065">
    <property type="protein sequence ID" value="HEN43517.1"/>
    <property type="molecule type" value="Genomic_DNA"/>
</dbReference>
<evidence type="ECO:0000313" key="3">
    <source>
        <dbReference type="EMBL" id="HEN43517.1"/>
    </source>
</evidence>
<dbReference type="InterPro" id="IPR002909">
    <property type="entry name" value="IPT_dom"/>
</dbReference>
<dbReference type="InterPro" id="IPR013783">
    <property type="entry name" value="Ig-like_fold"/>
</dbReference>
<proteinExistence type="predicted"/>
<accession>A0A831UE93</accession>
<feature type="domain" description="IPT/TIG" evidence="2">
    <location>
        <begin position="306"/>
        <end position="382"/>
    </location>
</feature>